<dbReference type="EMBL" id="CP002824">
    <property type="protein sequence ID" value="AEG94979.1"/>
    <property type="molecule type" value="Genomic_DNA"/>
</dbReference>
<dbReference type="AlphaFoldDB" id="A0A0H3FJK7"/>
<dbReference type="HOGENOM" id="CLU_2616405_0_0_6"/>
<dbReference type="GeneID" id="93313158"/>
<gene>
    <name evidence="1" type="ordered locus">EAE_00200</name>
</gene>
<evidence type="ECO:0000313" key="2">
    <source>
        <dbReference type="Proteomes" id="UP000008881"/>
    </source>
</evidence>
<evidence type="ECO:0000313" key="1">
    <source>
        <dbReference type="EMBL" id="AEG94979.1"/>
    </source>
</evidence>
<sequence>MSVPIVRMNSLWWESGNIAVREEEDSLVISEPLSTFPPDHLFLKSGPGLKRVMTVSRLPETLRVNRYMAFNETYLNED</sequence>
<accession>A0A0H3FJK7</accession>
<proteinExistence type="predicted"/>
<protein>
    <submittedName>
        <fullName evidence="1">Uncharacterized protein</fullName>
    </submittedName>
</protein>
<name>A0A0H3FJK7_KLEAK</name>
<organism evidence="1 2">
    <name type="scientific">Klebsiella aerogenes (strain ATCC 13048 / DSM 30053 / CCUG 1429 / JCM 1235 / KCTC 2190 / NBRC 13534 / NCIMB 10102 / NCTC 10006 / CDC 819-56)</name>
    <name type="common">Enterobacter aerogenes</name>
    <dbReference type="NCBI Taxonomy" id="1028307"/>
    <lineage>
        <taxon>Bacteria</taxon>
        <taxon>Pseudomonadati</taxon>
        <taxon>Pseudomonadota</taxon>
        <taxon>Gammaproteobacteria</taxon>
        <taxon>Enterobacterales</taxon>
        <taxon>Enterobacteriaceae</taxon>
        <taxon>Klebsiella/Raoultella group</taxon>
        <taxon>Klebsiella</taxon>
    </lineage>
</organism>
<dbReference type="PATRIC" id="fig|1028307.3.peg.29"/>
<dbReference type="Proteomes" id="UP000008881">
    <property type="component" value="Chromosome"/>
</dbReference>
<reference evidence="1 2" key="1">
    <citation type="journal article" date="2012" name="J. Bacteriol.">
        <title>Complete genome sequence of Enterobacter aerogenes KCTC 2190.</title>
        <authorList>
            <person name="Shin S.H."/>
            <person name="Kim S."/>
            <person name="Kim J.Y."/>
            <person name="Lee S."/>
            <person name="Um Y."/>
            <person name="Oh M.K."/>
            <person name="Kim Y.R."/>
            <person name="Lee J."/>
            <person name="Yang K.S."/>
        </authorList>
    </citation>
    <scope>NUCLEOTIDE SEQUENCE [LARGE SCALE GENOMIC DNA]</scope>
    <source>
        <strain evidence="1 2">KCTC 2190</strain>
    </source>
</reference>
<dbReference type="OrthoDB" id="6630766at2"/>
<keyword evidence="2" id="KW-1185">Reference proteome</keyword>
<dbReference type="KEGG" id="eae:EAE_00200"/>
<dbReference type="RefSeq" id="WP_013878137.1">
    <property type="nucleotide sequence ID" value="NC_015663.1"/>
</dbReference>